<organism evidence="4 5">
    <name type="scientific">Kribbella kalugense</name>
    <dbReference type="NCBI Taxonomy" id="2512221"/>
    <lineage>
        <taxon>Bacteria</taxon>
        <taxon>Bacillati</taxon>
        <taxon>Actinomycetota</taxon>
        <taxon>Actinomycetes</taxon>
        <taxon>Propionibacteriales</taxon>
        <taxon>Kribbellaceae</taxon>
        <taxon>Kribbella</taxon>
    </lineage>
</organism>
<dbReference type="GO" id="GO:0008137">
    <property type="term" value="F:NADH dehydrogenase (ubiquinone) activity"/>
    <property type="evidence" value="ECO:0007669"/>
    <property type="project" value="UniProtKB-UniRule"/>
</dbReference>
<feature type="transmembrane region" description="Helical" evidence="2">
    <location>
        <begin position="92"/>
        <end position="113"/>
    </location>
</feature>
<evidence type="ECO:0000313" key="5">
    <source>
        <dbReference type="Proteomes" id="UP000295447"/>
    </source>
</evidence>
<dbReference type="GO" id="GO:0005886">
    <property type="term" value="C:plasma membrane"/>
    <property type="evidence" value="ECO:0007669"/>
    <property type="project" value="UniProtKB-SubCell"/>
</dbReference>
<evidence type="ECO:0000256" key="3">
    <source>
        <dbReference type="SAM" id="MobiDB-lite"/>
    </source>
</evidence>
<proteinExistence type="inferred from homology"/>
<reference evidence="4 5" key="1">
    <citation type="submission" date="2019-03" db="EMBL/GenBank/DDBJ databases">
        <title>Genomic Encyclopedia of Type Strains, Phase III (KMG-III): the genomes of soil and plant-associated and newly described type strains.</title>
        <authorList>
            <person name="Whitman W."/>
        </authorList>
    </citation>
    <scope>NUCLEOTIDE SEQUENCE [LARGE SCALE GENOMIC DNA]</scope>
    <source>
        <strain evidence="4 5">VKM Ac-2570</strain>
    </source>
</reference>
<dbReference type="Pfam" id="PF00499">
    <property type="entry name" value="Oxidored_q3"/>
    <property type="match status" value="1"/>
</dbReference>
<accession>A0A4R7ZL70</accession>
<dbReference type="Gene3D" id="1.20.120.1200">
    <property type="entry name" value="NADH-ubiquinone/plastoquinone oxidoreductase chain 6, subunit NuoJ"/>
    <property type="match status" value="1"/>
</dbReference>
<dbReference type="Proteomes" id="UP000295447">
    <property type="component" value="Unassembled WGS sequence"/>
</dbReference>
<comment type="caution">
    <text evidence="4">The sequence shown here is derived from an EMBL/GenBank/DDBJ whole genome shotgun (WGS) entry which is preliminary data.</text>
</comment>
<dbReference type="GO" id="GO:0048038">
    <property type="term" value="F:quinone binding"/>
    <property type="evidence" value="ECO:0007669"/>
    <property type="project" value="UniProtKB-UniRule"/>
</dbReference>
<dbReference type="InterPro" id="IPR042106">
    <property type="entry name" value="Nuo/plastoQ_OxRdtase_6_NuoJ"/>
</dbReference>
<feature type="transmembrane region" description="Helical" evidence="2">
    <location>
        <begin position="6"/>
        <end position="22"/>
    </location>
</feature>
<dbReference type="RefSeq" id="WP_134120353.1">
    <property type="nucleotide sequence ID" value="NZ_SODF01000002.1"/>
</dbReference>
<dbReference type="EMBL" id="SODF01000002">
    <property type="protein sequence ID" value="TDW17228.1"/>
    <property type="molecule type" value="Genomic_DNA"/>
</dbReference>
<evidence type="ECO:0000256" key="1">
    <source>
        <dbReference type="ARBA" id="ARBA00005698"/>
    </source>
</evidence>
<keyword evidence="2" id="KW-0520">NAD</keyword>
<dbReference type="PANTHER" id="PTHR33269">
    <property type="entry name" value="NADH-UBIQUINONE OXIDOREDUCTASE CHAIN 6"/>
    <property type="match status" value="1"/>
</dbReference>
<comment type="function">
    <text evidence="2">NDH-1 shuttles electrons from NADH, via FMN and iron-sulfur (Fe-S) centers, to quinones in the respiratory chain. Couples the redox reaction to proton translocation (for every two electrons transferred, four hydrogen ions are translocated across the cytoplasmic membrane), and thus conserves the redox energy in a proton gradient.</text>
</comment>
<dbReference type="PANTHER" id="PTHR33269:SF17">
    <property type="entry name" value="NADH-UBIQUINONE OXIDOREDUCTASE CHAIN 6"/>
    <property type="match status" value="1"/>
</dbReference>
<keyword evidence="5" id="KW-1185">Reference proteome</keyword>
<keyword evidence="2" id="KW-1133">Transmembrane helix</keyword>
<feature type="region of interest" description="Disordered" evidence="3">
    <location>
        <begin position="165"/>
        <end position="184"/>
    </location>
</feature>
<gene>
    <name evidence="4" type="ORF">EV650_3793</name>
</gene>
<name>A0A4R7ZL70_9ACTN</name>
<dbReference type="AlphaFoldDB" id="A0A4R7ZL70"/>
<protein>
    <recommendedName>
        <fullName evidence="2">NADH-quinone oxidoreductase subunit J</fullName>
        <ecNumber evidence="2">7.1.1.-</ecNumber>
    </recommendedName>
</protein>
<keyword evidence="2" id="KW-0472">Membrane</keyword>
<comment type="similarity">
    <text evidence="1 2">Belongs to the complex I subunit 6 family.</text>
</comment>
<evidence type="ECO:0000256" key="2">
    <source>
        <dbReference type="RuleBase" id="RU004429"/>
    </source>
</evidence>
<feature type="transmembrane region" description="Helical" evidence="2">
    <location>
        <begin position="53"/>
        <end position="72"/>
    </location>
</feature>
<keyword evidence="2" id="KW-0874">Quinone</keyword>
<feature type="transmembrane region" description="Helical" evidence="2">
    <location>
        <begin position="133"/>
        <end position="157"/>
    </location>
</feature>
<dbReference type="EC" id="7.1.1.-" evidence="2"/>
<feature type="transmembrane region" description="Helical" evidence="2">
    <location>
        <begin position="29"/>
        <end position="47"/>
    </location>
</feature>
<keyword evidence="2" id="KW-0812">Transmembrane</keyword>
<dbReference type="InterPro" id="IPR001457">
    <property type="entry name" value="NADH_UbQ/plastoQ_OxRdtase_su6"/>
</dbReference>
<evidence type="ECO:0000313" key="4">
    <source>
        <dbReference type="EMBL" id="TDW17228.1"/>
    </source>
</evidence>
<keyword evidence="2" id="KW-1003">Cell membrane</keyword>
<dbReference type="OrthoDB" id="5244096at2"/>
<comment type="subcellular location">
    <subcellularLocation>
        <location evidence="2">Cell membrane</location>
        <topology evidence="2">Multi-pass membrane protein</topology>
    </subcellularLocation>
</comment>
<sequence>MTTALFSIAGAVAVVAAVFVVTSRRIVHAALWLVVALGGVAGCFGALHAEFVALVQILVYVGAIVVLVLFALMLTKAPTNPLPNVTTGRSPFAAVVAAVLALILGAGVVLAFGNEKIRPVTAGSAQAVGTQVFKTWVLPFEVLSVLLLAALIGAIALSQRPSQTLPSQKLSEGSDTVSSSGKED</sequence>
<comment type="catalytic activity">
    <reaction evidence="2">
        <text>a quinone + NADH + 5 H(+)(in) = a quinol + NAD(+) + 4 H(+)(out)</text>
        <dbReference type="Rhea" id="RHEA:57888"/>
        <dbReference type="ChEBI" id="CHEBI:15378"/>
        <dbReference type="ChEBI" id="CHEBI:24646"/>
        <dbReference type="ChEBI" id="CHEBI:57540"/>
        <dbReference type="ChEBI" id="CHEBI:57945"/>
        <dbReference type="ChEBI" id="CHEBI:132124"/>
    </reaction>
</comment>